<dbReference type="AlphaFoldDB" id="A0A1Y6BUS0"/>
<dbReference type="CDD" id="cd09910">
    <property type="entry name" value="NGN-insert_like"/>
    <property type="match status" value="1"/>
</dbReference>
<dbReference type="RefSeq" id="WP_085276105.1">
    <property type="nucleotide sequence ID" value="NZ_FXAG01000008.1"/>
</dbReference>
<accession>A0A1Y6BUS0</accession>
<evidence type="ECO:0000313" key="1">
    <source>
        <dbReference type="EMBL" id="SMF19834.1"/>
    </source>
</evidence>
<dbReference type="Proteomes" id="UP000192920">
    <property type="component" value="Unassembled WGS sequence"/>
</dbReference>
<name>A0A1Y6BUS0_9NEIS</name>
<reference evidence="2" key="1">
    <citation type="submission" date="2017-04" db="EMBL/GenBank/DDBJ databases">
        <authorList>
            <person name="Varghese N."/>
            <person name="Submissions S."/>
        </authorList>
    </citation>
    <scope>NUCLEOTIDE SEQUENCE [LARGE SCALE GENOMIC DNA]</scope>
    <source>
        <strain evidence="2">DSM 22618</strain>
    </source>
</reference>
<organism evidence="1 2">
    <name type="scientific">Pseudogulbenkiania subflava DSM 22618</name>
    <dbReference type="NCBI Taxonomy" id="1123014"/>
    <lineage>
        <taxon>Bacteria</taxon>
        <taxon>Pseudomonadati</taxon>
        <taxon>Pseudomonadota</taxon>
        <taxon>Betaproteobacteria</taxon>
        <taxon>Neisseriales</taxon>
        <taxon>Chromobacteriaceae</taxon>
        <taxon>Pseudogulbenkiania</taxon>
    </lineage>
</organism>
<protein>
    <submittedName>
        <fullName evidence="1">NusG domain II</fullName>
    </submittedName>
</protein>
<keyword evidence="2" id="KW-1185">Reference proteome</keyword>
<dbReference type="Gene3D" id="2.60.320.10">
    <property type="entry name" value="N-utilization substance G protein NusG, insert domain"/>
    <property type="match status" value="1"/>
</dbReference>
<dbReference type="STRING" id="1123014.SAMN02745746_01821"/>
<dbReference type="EMBL" id="FXAG01000008">
    <property type="protein sequence ID" value="SMF19834.1"/>
    <property type="molecule type" value="Genomic_DNA"/>
</dbReference>
<dbReference type="InterPro" id="IPR038690">
    <property type="entry name" value="NusG_2_sf"/>
</dbReference>
<gene>
    <name evidence="1" type="ORF">SAMN02745746_01821</name>
</gene>
<proteinExistence type="predicted"/>
<evidence type="ECO:0000313" key="2">
    <source>
        <dbReference type="Proteomes" id="UP000192920"/>
    </source>
</evidence>
<dbReference type="Pfam" id="PF07009">
    <property type="entry name" value="NusG_II"/>
    <property type="match status" value="1"/>
</dbReference>
<sequence>MSRLIRPGDWLVLLGGAVLTGWLAWQLWGQGQARSVTIRAGGQRVASLSLLHNRLVPVRGPLGVTVVEIAGGKARIKQDPSPRQYCVHQGWLSRAGQVAICLPNATSIELTGPDQPYDSLNF</sequence>